<sequence>MVLETNQPEQFLTKYELRQKLQTVLEKISLQDLPVDLQKFDCVLTRSQNLIDTSCELDIGEGEYLQWYAVRLEK</sequence>
<dbReference type="InterPro" id="IPR021954">
    <property type="entry name" value="CRR7"/>
</dbReference>
<dbReference type="EMBL" id="CAIY01000005">
    <property type="protein sequence ID" value="CCH66203.1"/>
    <property type="molecule type" value="Genomic_DNA"/>
</dbReference>
<dbReference type="Proteomes" id="UP000053051">
    <property type="component" value="Unassembled WGS sequence"/>
</dbReference>
<reference evidence="1 2" key="1">
    <citation type="submission" date="2012-05" db="EMBL/GenBank/DDBJ databases">
        <authorList>
            <person name="Hilton J."/>
        </authorList>
    </citation>
    <scope>NUCLEOTIDE SEQUENCE [LARGE SCALE GENOMIC DNA]</scope>
    <source>
        <strain evidence="1 2">HH01</strain>
    </source>
</reference>
<organism evidence="1 2">
    <name type="scientific">Richelia intracellularis HH01</name>
    <dbReference type="NCBI Taxonomy" id="1165094"/>
    <lineage>
        <taxon>Bacteria</taxon>
        <taxon>Bacillati</taxon>
        <taxon>Cyanobacteriota</taxon>
        <taxon>Cyanophyceae</taxon>
        <taxon>Nostocales</taxon>
        <taxon>Nostocaceae</taxon>
        <taxon>Richelia</taxon>
    </lineage>
</organism>
<dbReference type="InterPro" id="IPR038150">
    <property type="entry name" value="CRR7-like_sf"/>
</dbReference>
<dbReference type="PANTHER" id="PTHR36803">
    <property type="entry name" value="PROTEIN CHLORORESPIRATORY REDUCTION 7, CHLOROPLASTIC"/>
    <property type="match status" value="1"/>
</dbReference>
<keyword evidence="2" id="KW-1185">Reference proteome</keyword>
<comment type="caution">
    <text evidence="1">The sequence shown here is derived from an EMBL/GenBank/DDBJ whole genome shotgun (WGS) entry which is preliminary data.</text>
</comment>
<evidence type="ECO:0000313" key="1">
    <source>
        <dbReference type="EMBL" id="CCH66203.1"/>
    </source>
</evidence>
<dbReference type="Gene3D" id="3.90.940.40">
    <property type="entry name" value="Protein CHLORORESPIRATORY REDUCTION 7"/>
    <property type="match status" value="1"/>
</dbReference>
<evidence type="ECO:0000313" key="2">
    <source>
        <dbReference type="Proteomes" id="UP000053051"/>
    </source>
</evidence>
<evidence type="ECO:0008006" key="3">
    <source>
        <dbReference type="Google" id="ProtNLM"/>
    </source>
</evidence>
<gene>
    <name evidence="1" type="ORF">RINTHH_480</name>
</gene>
<dbReference type="Pfam" id="PF12095">
    <property type="entry name" value="CRR7"/>
    <property type="match status" value="1"/>
</dbReference>
<proteinExistence type="predicted"/>
<name>M1WYU8_9NOST</name>
<dbReference type="AlphaFoldDB" id="M1WYU8"/>
<dbReference type="STRING" id="1165094.RINTHH_480"/>
<protein>
    <recommendedName>
        <fullName evidence="3">Chlororespiratory reduction protein 7</fullName>
    </recommendedName>
</protein>
<dbReference type="PANTHER" id="PTHR36803:SF1">
    <property type="entry name" value="PROTEIN CHLORORESPIRATORY REDUCTION 7, CHLOROPLASTIC"/>
    <property type="match status" value="1"/>
</dbReference>
<reference evidence="2" key="2">
    <citation type="submission" date="2016-01" db="EMBL/GenBank/DDBJ databases">
        <title>Diatom-associated endosymboitic cyanobacterium lacks core nitrogen metabolism enzymes.</title>
        <authorList>
            <person name="Hilton J.A."/>
            <person name="Foster R.A."/>
            <person name="Tripp H.J."/>
            <person name="Carter B.J."/>
            <person name="Zehr J.P."/>
            <person name="Villareal T.A."/>
        </authorList>
    </citation>
    <scope>NUCLEOTIDE SEQUENCE [LARGE SCALE GENOMIC DNA]</scope>
    <source>
        <strain evidence="2">HH01</strain>
    </source>
</reference>
<accession>M1WYU8</accession>